<comment type="caution">
    <text evidence="1">The sequence shown here is derived from an EMBL/GenBank/DDBJ whole genome shotgun (WGS) entry which is preliminary data.</text>
</comment>
<reference evidence="1 2" key="1">
    <citation type="submission" date="2023-08" db="EMBL/GenBank/DDBJ databases">
        <title>Black Yeasts Isolated from many extreme environments.</title>
        <authorList>
            <person name="Coleine C."/>
            <person name="Stajich J.E."/>
            <person name="Selbmann L."/>
        </authorList>
    </citation>
    <scope>NUCLEOTIDE SEQUENCE [LARGE SCALE GENOMIC DNA]</scope>
    <source>
        <strain evidence="1 2">CCFEE 5792</strain>
    </source>
</reference>
<dbReference type="EMBL" id="JAVRRD010000001">
    <property type="protein sequence ID" value="KAK5064513.1"/>
    <property type="molecule type" value="Genomic_DNA"/>
</dbReference>
<organism evidence="1 2">
    <name type="scientific">Exophiala bonariae</name>
    <dbReference type="NCBI Taxonomy" id="1690606"/>
    <lineage>
        <taxon>Eukaryota</taxon>
        <taxon>Fungi</taxon>
        <taxon>Dikarya</taxon>
        <taxon>Ascomycota</taxon>
        <taxon>Pezizomycotina</taxon>
        <taxon>Eurotiomycetes</taxon>
        <taxon>Chaetothyriomycetidae</taxon>
        <taxon>Chaetothyriales</taxon>
        <taxon>Herpotrichiellaceae</taxon>
        <taxon>Exophiala</taxon>
    </lineage>
</organism>
<dbReference type="AlphaFoldDB" id="A0AAV9NQM7"/>
<evidence type="ECO:0000313" key="1">
    <source>
        <dbReference type="EMBL" id="KAK5064513.1"/>
    </source>
</evidence>
<dbReference type="Proteomes" id="UP001358417">
    <property type="component" value="Unassembled WGS sequence"/>
</dbReference>
<name>A0AAV9NQM7_9EURO</name>
<protein>
    <submittedName>
        <fullName evidence="1">Uncharacterized protein</fullName>
    </submittedName>
</protein>
<dbReference type="GeneID" id="89968568"/>
<accession>A0AAV9NQM7</accession>
<proteinExistence type="predicted"/>
<dbReference type="RefSeq" id="XP_064711837.1">
    <property type="nucleotide sequence ID" value="XM_064843977.1"/>
</dbReference>
<evidence type="ECO:0000313" key="2">
    <source>
        <dbReference type="Proteomes" id="UP001358417"/>
    </source>
</evidence>
<sequence length="64" mass="7444">MMEGAIVEERRKDRPFYNAKQLADKDLDLLLDHVKAEKAWRDLARENQAWKDKTPPAPPSELPT</sequence>
<gene>
    <name evidence="1" type="ORF">LTR84_000346</name>
</gene>
<keyword evidence="2" id="KW-1185">Reference proteome</keyword>